<evidence type="ECO:0000313" key="1">
    <source>
        <dbReference type="EMBL" id="MXU83580.1"/>
    </source>
</evidence>
<name>A0A6B0U4K0_IXORI</name>
<organism evidence="1">
    <name type="scientific">Ixodes ricinus</name>
    <name type="common">Common tick</name>
    <name type="synonym">Acarus ricinus</name>
    <dbReference type="NCBI Taxonomy" id="34613"/>
    <lineage>
        <taxon>Eukaryota</taxon>
        <taxon>Metazoa</taxon>
        <taxon>Ecdysozoa</taxon>
        <taxon>Arthropoda</taxon>
        <taxon>Chelicerata</taxon>
        <taxon>Arachnida</taxon>
        <taxon>Acari</taxon>
        <taxon>Parasitiformes</taxon>
        <taxon>Ixodida</taxon>
        <taxon>Ixodoidea</taxon>
        <taxon>Ixodidae</taxon>
        <taxon>Ixodinae</taxon>
        <taxon>Ixodes</taxon>
    </lineage>
</organism>
<proteinExistence type="predicted"/>
<accession>A0A6B0U4K0</accession>
<protein>
    <submittedName>
        <fullName evidence="1">Uncharacterized protein</fullName>
    </submittedName>
</protein>
<reference evidence="1" key="1">
    <citation type="submission" date="2019-12" db="EMBL/GenBank/DDBJ databases">
        <title>An insight into the sialome of adult female Ixodes ricinus ticks feeding for 6 days.</title>
        <authorList>
            <person name="Perner J."/>
            <person name="Ribeiro J.M.C."/>
        </authorList>
    </citation>
    <scope>NUCLEOTIDE SEQUENCE</scope>
    <source>
        <strain evidence="1">Semi-engorged</strain>
        <tissue evidence="1">Salivary glands</tissue>
    </source>
</reference>
<dbReference type="EMBL" id="GIFC01001497">
    <property type="protein sequence ID" value="MXU83580.1"/>
    <property type="molecule type" value="Transcribed_RNA"/>
</dbReference>
<dbReference type="AlphaFoldDB" id="A0A6B0U4K0"/>
<sequence>MSPAAPSSSMGAPSLGIWPGPVLAKTLPGALPGGGAVPGMYLEPPVKGSAKPVVAAPLSITMPLVLRTMKLATWSR</sequence>